<accession>A0A068NQ71</accession>
<dbReference type="KEGG" id="fgi:OP10G_2340"/>
<evidence type="ECO:0000313" key="2">
    <source>
        <dbReference type="Proteomes" id="UP000027982"/>
    </source>
</evidence>
<dbReference type="STRING" id="661478.OP10G_2340"/>
<proteinExistence type="predicted"/>
<dbReference type="AlphaFoldDB" id="A0A068NQ71"/>
<protein>
    <submittedName>
        <fullName evidence="1">Uncharacterized protein</fullName>
    </submittedName>
</protein>
<dbReference type="HOGENOM" id="CLU_1967281_0_0_0"/>
<name>A0A068NQ71_FIMGI</name>
<evidence type="ECO:0000313" key="1">
    <source>
        <dbReference type="EMBL" id="AIE85708.1"/>
    </source>
</evidence>
<organism evidence="1 2">
    <name type="scientific">Fimbriimonas ginsengisoli Gsoil 348</name>
    <dbReference type="NCBI Taxonomy" id="661478"/>
    <lineage>
        <taxon>Bacteria</taxon>
        <taxon>Bacillati</taxon>
        <taxon>Armatimonadota</taxon>
        <taxon>Fimbriimonadia</taxon>
        <taxon>Fimbriimonadales</taxon>
        <taxon>Fimbriimonadaceae</taxon>
        <taxon>Fimbriimonas</taxon>
    </lineage>
</organism>
<dbReference type="RefSeq" id="WP_025225731.1">
    <property type="nucleotide sequence ID" value="NZ_CP007139.1"/>
</dbReference>
<sequence length="127" mass="14427">MLSSRALSGNYLGLKKVREGREDELSPKERKELQKAKPDVDLALRGDGTFKRQVTEGTWEVEGERVVFKPTTFGGESLEKMKSRTEEMGRTFTLGFVFAPFELAIEGEALVTPDENAIIVTEFRRQW</sequence>
<gene>
    <name evidence="1" type="ORF">OP10G_2340</name>
</gene>
<reference evidence="1 2" key="1">
    <citation type="journal article" date="2014" name="PLoS ONE">
        <title>The first complete genome sequence of the class fimbriimonadia in the phylum armatimonadetes.</title>
        <authorList>
            <person name="Hu Z.Y."/>
            <person name="Wang Y.Z."/>
            <person name="Im W.T."/>
            <person name="Wang S.Y."/>
            <person name="Zhao G.P."/>
            <person name="Zheng H.J."/>
            <person name="Quan Z.X."/>
        </authorList>
    </citation>
    <scope>NUCLEOTIDE SEQUENCE [LARGE SCALE GENOMIC DNA]</scope>
    <source>
        <strain evidence="1">Gsoil 348</strain>
    </source>
</reference>
<dbReference type="Proteomes" id="UP000027982">
    <property type="component" value="Chromosome"/>
</dbReference>
<dbReference type="EMBL" id="CP007139">
    <property type="protein sequence ID" value="AIE85708.1"/>
    <property type="molecule type" value="Genomic_DNA"/>
</dbReference>
<keyword evidence="2" id="KW-1185">Reference proteome</keyword>